<feature type="binding site" evidence="5">
    <location>
        <position position="332"/>
    </location>
    <ligand>
        <name>substrate</name>
    </ligand>
</feature>
<comment type="pathway">
    <text evidence="6">Metabolic intermediate biosynthesis; chorismate biosynthesis; chorismate from D-erythrose 4-phosphate and phosphoenolpyruvate: step 3/7.</text>
</comment>
<dbReference type="InterPro" id="IPR027417">
    <property type="entry name" value="P-loop_NTPase"/>
</dbReference>
<dbReference type="NCBIfam" id="TIGR01093">
    <property type="entry name" value="aroD"/>
    <property type="match status" value="1"/>
</dbReference>
<comment type="caution">
    <text evidence="7">The sequence shown here is derived from an EMBL/GenBank/DDBJ whole genome shotgun (WGS) entry which is preliminary data.</text>
</comment>
<feature type="binding site" evidence="6">
    <location>
        <position position="213"/>
    </location>
    <ligand>
        <name>3-dehydroquinate</name>
        <dbReference type="ChEBI" id="CHEBI:32364"/>
    </ligand>
</feature>
<dbReference type="PANTHER" id="PTHR43699:SF1">
    <property type="entry name" value="3-DEHYDROQUINATE DEHYDRATASE"/>
    <property type="match status" value="1"/>
</dbReference>
<dbReference type="GO" id="GO:0003855">
    <property type="term" value="F:3-dehydroquinate dehydratase activity"/>
    <property type="evidence" value="ECO:0007669"/>
    <property type="project" value="UniProtKB-UniRule"/>
</dbReference>
<dbReference type="EC" id="2.7.1.71" evidence="5"/>
<dbReference type="GO" id="GO:0004765">
    <property type="term" value="F:shikimate kinase activity"/>
    <property type="evidence" value="ECO:0007669"/>
    <property type="project" value="UniProtKB-UniRule"/>
</dbReference>
<evidence type="ECO:0000256" key="6">
    <source>
        <dbReference type="HAMAP-Rule" id="MF_00214"/>
    </source>
</evidence>
<dbReference type="GO" id="GO:0046279">
    <property type="term" value="P:3,4-dihydroxybenzoate biosynthetic process"/>
    <property type="evidence" value="ECO:0007669"/>
    <property type="project" value="UniProtKB-ARBA"/>
</dbReference>
<dbReference type="CDD" id="cd00502">
    <property type="entry name" value="DHQase_I"/>
    <property type="match status" value="1"/>
</dbReference>
<keyword evidence="4 6" id="KW-0704">Schiff base</keyword>
<dbReference type="GO" id="GO:0009423">
    <property type="term" value="P:chorismate biosynthetic process"/>
    <property type="evidence" value="ECO:0007669"/>
    <property type="project" value="UniProtKB-UniRule"/>
</dbReference>
<dbReference type="RefSeq" id="WP_125227565.1">
    <property type="nucleotide sequence ID" value="NZ_RQYT01000009.1"/>
</dbReference>
<dbReference type="InterPro" id="IPR031322">
    <property type="entry name" value="Shikimate/glucono_kinase"/>
</dbReference>
<dbReference type="Gene3D" id="3.20.20.70">
    <property type="entry name" value="Aldolase class I"/>
    <property type="match status" value="1"/>
</dbReference>
<evidence type="ECO:0000313" key="8">
    <source>
        <dbReference type="Proteomes" id="UP000280935"/>
    </source>
</evidence>
<protein>
    <recommendedName>
        <fullName evidence="5 6">Multifunctional fusion protein</fullName>
    </recommendedName>
    <domain>
        <recommendedName>
            <fullName evidence="6">3-dehydroquinate dehydratase</fullName>
            <shortName evidence="6">3-dehydroquinase</shortName>
            <ecNumber evidence="6">4.2.1.10</ecNumber>
        </recommendedName>
        <alternativeName>
            <fullName evidence="6">Type I DHQase</fullName>
        </alternativeName>
        <alternativeName>
            <fullName evidence="6">Type I dehydroquinase</fullName>
            <shortName evidence="6">DHQ1</shortName>
        </alternativeName>
    </domain>
    <domain>
        <recommendedName>
            <fullName evidence="5">Shikimate kinase</fullName>
            <shortName evidence="5">SK</shortName>
            <ecNumber evidence="5">2.7.1.71</ecNumber>
        </recommendedName>
    </domain>
</protein>
<dbReference type="Gene3D" id="3.40.50.300">
    <property type="entry name" value="P-loop containing nucleotide triphosphate hydrolases"/>
    <property type="match status" value="1"/>
</dbReference>
<dbReference type="GO" id="GO:0005737">
    <property type="term" value="C:cytoplasm"/>
    <property type="evidence" value="ECO:0007669"/>
    <property type="project" value="UniProtKB-SubCell"/>
</dbReference>
<keyword evidence="5" id="KW-0547">Nucleotide-binding</keyword>
<dbReference type="GO" id="GO:0005524">
    <property type="term" value="F:ATP binding"/>
    <property type="evidence" value="ECO:0007669"/>
    <property type="project" value="UniProtKB-UniRule"/>
</dbReference>
<comment type="catalytic activity">
    <reaction evidence="1 6">
        <text>3-dehydroquinate = 3-dehydroshikimate + H2O</text>
        <dbReference type="Rhea" id="RHEA:21096"/>
        <dbReference type="ChEBI" id="CHEBI:15377"/>
        <dbReference type="ChEBI" id="CHEBI:16630"/>
        <dbReference type="ChEBI" id="CHEBI:32364"/>
        <dbReference type="EC" id="4.2.1.10"/>
    </reaction>
</comment>
<comment type="caution">
    <text evidence="5">Lacks conserved residue(s) required for the propagation of feature annotation.</text>
</comment>
<dbReference type="InterPro" id="IPR013785">
    <property type="entry name" value="Aldolase_TIM"/>
</dbReference>
<dbReference type="SUPFAM" id="SSF51569">
    <property type="entry name" value="Aldolase"/>
    <property type="match status" value="1"/>
</dbReference>
<comment type="catalytic activity">
    <reaction evidence="5">
        <text>shikimate + ATP = 3-phosphoshikimate + ADP + H(+)</text>
        <dbReference type="Rhea" id="RHEA:13121"/>
        <dbReference type="ChEBI" id="CHEBI:15378"/>
        <dbReference type="ChEBI" id="CHEBI:30616"/>
        <dbReference type="ChEBI" id="CHEBI:36208"/>
        <dbReference type="ChEBI" id="CHEBI:145989"/>
        <dbReference type="ChEBI" id="CHEBI:456216"/>
        <dbReference type="EC" id="2.7.1.71"/>
    </reaction>
</comment>
<feature type="active site" description="Schiff-base intermediate with substrate" evidence="6">
    <location>
        <position position="170"/>
    </location>
</feature>
<feature type="binding site" evidence="5">
    <location>
        <position position="269"/>
    </location>
    <ligand>
        <name>Mg(2+)</name>
        <dbReference type="ChEBI" id="CHEBI:18420"/>
    </ligand>
</feature>
<keyword evidence="5" id="KW-0808">Transferase</keyword>
<feature type="binding site" evidence="5">
    <location>
        <position position="369"/>
    </location>
    <ligand>
        <name>ATP</name>
        <dbReference type="ChEBI" id="CHEBI:30616"/>
    </ligand>
</feature>
<feature type="binding site" evidence="6">
    <location>
        <position position="236"/>
    </location>
    <ligand>
        <name>3-dehydroquinate</name>
        <dbReference type="ChEBI" id="CHEBI:32364"/>
    </ligand>
</feature>
<comment type="subunit">
    <text evidence="5">Monomer.</text>
</comment>
<dbReference type="GO" id="GO:0008652">
    <property type="term" value="P:amino acid biosynthetic process"/>
    <property type="evidence" value="ECO:0007669"/>
    <property type="project" value="UniProtKB-KW"/>
</dbReference>
<evidence type="ECO:0000256" key="3">
    <source>
        <dbReference type="ARBA" id="ARBA00023239"/>
    </source>
</evidence>
<dbReference type="InterPro" id="IPR000623">
    <property type="entry name" value="Shikimate_kinase/TSH1"/>
</dbReference>
<dbReference type="SUPFAM" id="SSF52540">
    <property type="entry name" value="P-loop containing nucleoside triphosphate hydrolases"/>
    <property type="match status" value="1"/>
</dbReference>
<comment type="subcellular location">
    <subcellularLocation>
        <location evidence="5">Cytoplasm</location>
    </subcellularLocation>
</comment>
<dbReference type="EC" id="4.2.1.10" evidence="6"/>
<feature type="binding site" evidence="5">
    <location>
        <position position="287"/>
    </location>
    <ligand>
        <name>substrate</name>
    </ligand>
</feature>
<dbReference type="GO" id="GO:0009073">
    <property type="term" value="P:aromatic amino acid family biosynthetic process"/>
    <property type="evidence" value="ECO:0007669"/>
    <property type="project" value="UniProtKB-KW"/>
</dbReference>
<dbReference type="Pfam" id="PF01202">
    <property type="entry name" value="SKI"/>
    <property type="match status" value="1"/>
</dbReference>
<gene>
    <name evidence="6 7" type="primary">aroD</name>
    <name evidence="5" type="synonym">aroK</name>
    <name evidence="7" type="ORF">EII35_06070</name>
</gene>
<evidence type="ECO:0000256" key="5">
    <source>
        <dbReference type="HAMAP-Rule" id="MF_00109"/>
    </source>
</evidence>
<feature type="binding site" evidence="5">
    <location>
        <begin position="265"/>
        <end position="270"/>
    </location>
    <ligand>
        <name>ATP</name>
        <dbReference type="ChEBI" id="CHEBI:30616"/>
    </ligand>
</feature>
<keyword evidence="5" id="KW-0963">Cytoplasm</keyword>
<feature type="binding site" evidence="5">
    <location>
        <position position="311"/>
    </location>
    <ligand>
        <name>substrate</name>
    </ligand>
</feature>
<feature type="binding site" evidence="5">
    <location>
        <position position="388"/>
    </location>
    <ligand>
        <name>substrate</name>
    </ligand>
</feature>
<comment type="similarity">
    <text evidence="5">Belongs to the shikimate kinase family.</text>
</comment>
<evidence type="ECO:0000313" key="7">
    <source>
        <dbReference type="EMBL" id="RRD50122.1"/>
    </source>
</evidence>
<accession>A0A3P1WU17</accession>
<feature type="binding site" evidence="6">
    <location>
        <position position="82"/>
    </location>
    <ligand>
        <name>3-dehydroquinate</name>
        <dbReference type="ChEBI" id="CHEBI:32364"/>
    </ligand>
</feature>
<dbReference type="InterPro" id="IPR001381">
    <property type="entry name" value="DHquinase_I"/>
</dbReference>
<keyword evidence="5" id="KW-0418">Kinase</keyword>
<comment type="cofactor">
    <cofactor evidence="5">
        <name>Mg(2+)</name>
        <dbReference type="ChEBI" id="CHEBI:18420"/>
    </cofactor>
    <text evidence="5">Binds 1 Mg(2+) ion per subunit.</text>
</comment>
<comment type="function">
    <text evidence="6">Involved in the third step of the chorismate pathway, which leads to the biosynthesis of aromatic amino acids. Catalyzes the cis-dehydration of 3-dehydroquinate (DHQ) and introduces the first double bond of the aromatic ring to yield 3-dehydroshikimate.</text>
</comment>
<feature type="binding site" evidence="6">
    <location>
        <begin position="46"/>
        <end position="48"/>
    </location>
    <ligand>
        <name>3-dehydroquinate</name>
        <dbReference type="ChEBI" id="CHEBI:32364"/>
    </ligand>
</feature>
<keyword evidence="5" id="KW-0460">Magnesium</keyword>
<dbReference type="InterPro" id="IPR050146">
    <property type="entry name" value="Type-I_3-dehydroquinase"/>
</dbReference>
<comment type="subunit">
    <text evidence="6">Homodimer.</text>
</comment>
<keyword evidence="5" id="KW-0028">Amino-acid biosynthesis</keyword>
<dbReference type="FunFam" id="3.20.20.70:FF:000047">
    <property type="entry name" value="3-dehydroquinate dehydratase"/>
    <property type="match status" value="1"/>
</dbReference>
<reference evidence="7 8" key="1">
    <citation type="submission" date="2018-11" db="EMBL/GenBank/DDBJ databases">
        <title>Genomes From Bacteria Associated with the Canine Oral Cavity: a Test Case for Automated Genome-Based Taxonomic Assignment.</title>
        <authorList>
            <person name="Coil D.A."/>
            <person name="Jospin G."/>
            <person name="Darling A.E."/>
            <person name="Wallis C."/>
            <person name="Davis I.J."/>
            <person name="Harris S."/>
            <person name="Eisen J.A."/>
            <person name="Holcombe L.J."/>
            <person name="O'Flynn C."/>
        </authorList>
    </citation>
    <scope>NUCLEOTIDE SEQUENCE [LARGE SCALE GENOMIC DNA]</scope>
    <source>
        <strain evidence="7 8">OH2822_COT-296</strain>
    </source>
</reference>
<dbReference type="Pfam" id="PF01487">
    <property type="entry name" value="DHquinase_I"/>
    <property type="match status" value="1"/>
</dbReference>
<keyword evidence="5" id="KW-0479">Metal-binding</keyword>
<evidence type="ECO:0000256" key="1">
    <source>
        <dbReference type="ARBA" id="ARBA00001864"/>
    </source>
</evidence>
<name>A0A3P1WU17_9ACTN</name>
<dbReference type="PRINTS" id="PR01100">
    <property type="entry name" value="SHIKIMTKNASE"/>
</dbReference>
<evidence type="ECO:0000256" key="2">
    <source>
        <dbReference type="ARBA" id="ARBA00023141"/>
    </source>
</evidence>
<dbReference type="PANTHER" id="PTHR43699">
    <property type="entry name" value="3-DEHYDROQUINATE DEHYDRATASE"/>
    <property type="match status" value="1"/>
</dbReference>
<dbReference type="OrthoDB" id="9813659at2"/>
<dbReference type="HAMAP" id="MF_00109">
    <property type="entry name" value="Shikimate_kinase"/>
    <property type="match status" value="1"/>
</dbReference>
<comment type="similarity">
    <text evidence="6">Belongs to the type-I 3-dehydroquinase family.</text>
</comment>
<dbReference type="EMBL" id="RQYT01000009">
    <property type="protein sequence ID" value="RRD50122.1"/>
    <property type="molecule type" value="Genomic_DNA"/>
</dbReference>
<feature type="active site" description="Proton donor/acceptor" evidence="6">
    <location>
        <position position="143"/>
    </location>
</feature>
<proteinExistence type="inferred from homology"/>
<dbReference type="UniPathway" id="UPA00053">
    <property type="reaction ID" value="UER00086"/>
</dbReference>
<keyword evidence="3 6" id="KW-0456">Lyase</keyword>
<comment type="function">
    <text evidence="5">Catalyzes the specific phosphorylation of the 3-hydroxyl group of shikimic acid using ATP as a cosubstrate.</text>
</comment>
<evidence type="ECO:0000256" key="4">
    <source>
        <dbReference type="ARBA" id="ARBA00023270"/>
    </source>
</evidence>
<keyword evidence="2 5" id="KW-0057">Aromatic amino acid biosynthesis</keyword>
<dbReference type="CDD" id="cd00464">
    <property type="entry name" value="SK"/>
    <property type="match status" value="1"/>
</dbReference>
<dbReference type="AlphaFoldDB" id="A0A3P1WU17"/>
<feature type="binding site" evidence="6">
    <location>
        <position position="232"/>
    </location>
    <ligand>
        <name>3-dehydroquinate</name>
        <dbReference type="ChEBI" id="CHEBI:32364"/>
    </ligand>
</feature>
<comment type="pathway">
    <text evidence="5">Metabolic intermediate biosynthesis; chorismate biosynthesis; chorismate from D-erythrose 4-phosphate and phosphoenolpyruvate: step 5/7.</text>
</comment>
<dbReference type="HAMAP" id="MF_00214">
    <property type="entry name" value="AroD"/>
    <property type="match status" value="1"/>
</dbReference>
<organism evidence="7 8">
    <name type="scientific">Arachnia propionica</name>
    <dbReference type="NCBI Taxonomy" id="1750"/>
    <lineage>
        <taxon>Bacteria</taxon>
        <taxon>Bacillati</taxon>
        <taxon>Actinomycetota</taxon>
        <taxon>Actinomycetes</taxon>
        <taxon>Propionibacteriales</taxon>
        <taxon>Propionibacteriaceae</taxon>
        <taxon>Arachnia</taxon>
    </lineage>
</organism>
<keyword evidence="5" id="KW-0067">ATP-binding</keyword>
<sequence>MGSVQLRDVCLGTGRPKVIVPVLGETVEELLARASDLSGVDLDIIEWRVDHLAPTPSPTAIAGISPRLREVIGNRPLLFTFRSRAEGGAQDIAPGRYEELNVAAIASGMIDAVDVEHRFDRSAGDAVMAAAVSAGVAVIGSVHDFAATPTRDELVAELVAMQERGCAVVKAAVMPHSPGDVLDLMTATWTMTSRHPATPVMTMAMGGLGLVTRLCPQLTGSCATFATAGRASAPGQIPVEQLQPVLDLMAAQLPAPAVALIGLPGAGKSTVGPRLARRLGVPHLDVDHVLEQRQGRSIAEIFASDGEAHFRELERDLTLELLASPGVLSLGGGAPMTPTIAQALTGHPVVWLQVTPEQAARRIGRNRSRPLLAGEAPLDRLRRLLEERGPTYAQLATITVDTSHTDTAEVVELIREELS</sequence>
<dbReference type="GO" id="GO:0000287">
    <property type="term" value="F:magnesium ion binding"/>
    <property type="evidence" value="ECO:0007669"/>
    <property type="project" value="UniProtKB-UniRule"/>
</dbReference>
<dbReference type="Proteomes" id="UP000280935">
    <property type="component" value="Unassembled WGS sequence"/>
</dbReference>